<evidence type="ECO:0000256" key="6">
    <source>
        <dbReference type="SAM" id="MobiDB-lite"/>
    </source>
</evidence>
<proteinExistence type="predicted"/>
<sequence>MAATTDGASSAAALDDAADTRRGFAEANNCRVCGAQLAKRLLNPRHHCRICGNSVCSTCSPSTVQLEGEKSLQRACTPCVANAQLAHSLKDRLAHLAGHLNAIGGAKSPGSDQPTNLEASVIYCEAALTALEDTRDNHEALKTQLQGMKMRVQSETTRASQEFEKRQQLENELLDAHTALELQVNRELETVQQLESSLSDFRCRLEASESRVGILQLQHSAQQRIQQHLEETLGEVRSKLQDTEASALDAKTAADQQVKVREGLESDVEALRREQAAAEQRSKAAQADLRQQKKVLEKLEGDLREACSAHQLLGAQTEAAEKRAEEAEALGRQARDTLEVALRDLGASGADGDQLKLKLESTEKLHAAATLRCSELETEVSQERNALNELETKVRAAQAAASAPNAETGASAVASCRAALAVAESEAKQALQAKLQLEQDVQEARAAILELGERLHGLCRSQACRPKDGSLREAAQFCQSAMPHIEQVAKDLAESQALAARERELRLAAELAVSAASERPADPRLPTARSIGTTSSRSHLMNESLLGDPRGGERQTCVDRSRQQCTAM</sequence>
<organism evidence="8 9">
    <name type="scientific">Polarella glacialis</name>
    <name type="common">Dinoflagellate</name>
    <dbReference type="NCBI Taxonomy" id="89957"/>
    <lineage>
        <taxon>Eukaryota</taxon>
        <taxon>Sar</taxon>
        <taxon>Alveolata</taxon>
        <taxon>Dinophyceae</taxon>
        <taxon>Suessiales</taxon>
        <taxon>Suessiaceae</taxon>
        <taxon>Polarella</taxon>
    </lineage>
</organism>
<dbReference type="EMBL" id="CAJNNV010007202">
    <property type="protein sequence ID" value="CAE8594608.1"/>
    <property type="molecule type" value="Genomic_DNA"/>
</dbReference>
<evidence type="ECO:0000256" key="4">
    <source>
        <dbReference type="PROSITE-ProRule" id="PRU00091"/>
    </source>
</evidence>
<feature type="domain" description="FYVE-type" evidence="7">
    <location>
        <begin position="24"/>
        <end position="84"/>
    </location>
</feature>
<dbReference type="SMART" id="SM00064">
    <property type="entry name" value="FYVE"/>
    <property type="match status" value="1"/>
</dbReference>
<accession>A0A813E306</accession>
<dbReference type="SUPFAM" id="SSF57903">
    <property type="entry name" value="FYVE/PHD zinc finger"/>
    <property type="match status" value="1"/>
</dbReference>
<dbReference type="Pfam" id="PF01363">
    <property type="entry name" value="FYVE"/>
    <property type="match status" value="1"/>
</dbReference>
<feature type="region of interest" description="Disordered" evidence="6">
    <location>
        <begin position="515"/>
        <end position="568"/>
    </location>
</feature>
<comment type="caution">
    <text evidence="8">The sequence shown here is derived from an EMBL/GenBank/DDBJ whole genome shotgun (WGS) entry which is preliminary data.</text>
</comment>
<dbReference type="InterPro" id="IPR000306">
    <property type="entry name" value="Znf_FYVE"/>
</dbReference>
<keyword evidence="9" id="KW-1185">Reference proteome</keyword>
<evidence type="ECO:0000259" key="7">
    <source>
        <dbReference type="PROSITE" id="PS50178"/>
    </source>
</evidence>
<evidence type="ECO:0000313" key="9">
    <source>
        <dbReference type="Proteomes" id="UP000654075"/>
    </source>
</evidence>
<dbReference type="SUPFAM" id="SSF57997">
    <property type="entry name" value="Tropomyosin"/>
    <property type="match status" value="1"/>
</dbReference>
<feature type="compositionally biased region" description="Basic and acidic residues" evidence="6">
    <location>
        <begin position="550"/>
        <end position="562"/>
    </location>
</feature>
<protein>
    <recommendedName>
        <fullName evidence="7">FYVE-type domain-containing protein</fullName>
    </recommendedName>
</protein>
<evidence type="ECO:0000256" key="1">
    <source>
        <dbReference type="ARBA" id="ARBA00022723"/>
    </source>
</evidence>
<dbReference type="Gene3D" id="3.30.40.10">
    <property type="entry name" value="Zinc/RING finger domain, C3HC4 (zinc finger)"/>
    <property type="match status" value="1"/>
</dbReference>
<keyword evidence="2 4" id="KW-0863">Zinc-finger</keyword>
<evidence type="ECO:0000256" key="5">
    <source>
        <dbReference type="SAM" id="Coils"/>
    </source>
</evidence>
<dbReference type="OrthoDB" id="311871at2759"/>
<evidence type="ECO:0000256" key="3">
    <source>
        <dbReference type="ARBA" id="ARBA00022833"/>
    </source>
</evidence>
<feature type="coiled-coil region" evidence="5">
    <location>
        <begin position="124"/>
        <end position="211"/>
    </location>
</feature>
<dbReference type="Proteomes" id="UP000654075">
    <property type="component" value="Unassembled WGS sequence"/>
</dbReference>
<dbReference type="CDD" id="cd00065">
    <property type="entry name" value="FYVE_like_SF"/>
    <property type="match status" value="1"/>
</dbReference>
<dbReference type="InterPro" id="IPR011011">
    <property type="entry name" value="Znf_FYVE_PHD"/>
</dbReference>
<reference evidence="8" key="1">
    <citation type="submission" date="2021-02" db="EMBL/GenBank/DDBJ databases">
        <authorList>
            <person name="Dougan E. K."/>
            <person name="Rhodes N."/>
            <person name="Thang M."/>
            <person name="Chan C."/>
        </authorList>
    </citation>
    <scope>NUCLEOTIDE SEQUENCE</scope>
</reference>
<dbReference type="InterPro" id="IPR017455">
    <property type="entry name" value="Znf_FYVE-rel"/>
</dbReference>
<keyword evidence="5" id="KW-0175">Coiled coil</keyword>
<dbReference type="PROSITE" id="PS50178">
    <property type="entry name" value="ZF_FYVE"/>
    <property type="match status" value="1"/>
</dbReference>
<dbReference type="GO" id="GO:0008270">
    <property type="term" value="F:zinc ion binding"/>
    <property type="evidence" value="ECO:0007669"/>
    <property type="project" value="UniProtKB-KW"/>
</dbReference>
<name>A0A813E306_POLGL</name>
<feature type="compositionally biased region" description="Polar residues" evidence="6">
    <location>
        <begin position="530"/>
        <end position="541"/>
    </location>
</feature>
<keyword evidence="1" id="KW-0479">Metal-binding</keyword>
<dbReference type="AlphaFoldDB" id="A0A813E306"/>
<keyword evidence="3" id="KW-0862">Zinc</keyword>
<evidence type="ECO:0000313" key="8">
    <source>
        <dbReference type="EMBL" id="CAE8594608.1"/>
    </source>
</evidence>
<gene>
    <name evidence="8" type="ORF">PGLA1383_LOCUS13138</name>
</gene>
<feature type="coiled-coil region" evidence="5">
    <location>
        <begin position="254"/>
        <end position="454"/>
    </location>
</feature>
<dbReference type="InterPro" id="IPR013083">
    <property type="entry name" value="Znf_RING/FYVE/PHD"/>
</dbReference>
<evidence type="ECO:0000256" key="2">
    <source>
        <dbReference type="ARBA" id="ARBA00022771"/>
    </source>
</evidence>